<evidence type="ECO:0000313" key="7">
    <source>
        <dbReference type="Proteomes" id="UP000009131"/>
    </source>
</evidence>
<organism evidence="6 7">
    <name type="scientific">Mixia osmundae (strain CBS 9802 / IAM 14324 / JCM 22182 / KY 12970)</name>
    <dbReference type="NCBI Taxonomy" id="764103"/>
    <lineage>
        <taxon>Eukaryota</taxon>
        <taxon>Fungi</taxon>
        <taxon>Dikarya</taxon>
        <taxon>Basidiomycota</taxon>
        <taxon>Pucciniomycotina</taxon>
        <taxon>Mixiomycetes</taxon>
        <taxon>Mixiales</taxon>
        <taxon>Mixiaceae</taxon>
        <taxon>Mixia</taxon>
    </lineage>
</organism>
<dbReference type="Gene3D" id="3.30.70.330">
    <property type="match status" value="1"/>
</dbReference>
<dbReference type="InParanoid" id="G7E0A3"/>
<dbReference type="PROSITE" id="PS50102">
    <property type="entry name" value="RRM"/>
    <property type="match status" value="1"/>
</dbReference>
<dbReference type="PANTHER" id="PTHR48038:SF1">
    <property type="entry name" value="RIBONUCLEOPROTEIN RB97D"/>
    <property type="match status" value="1"/>
</dbReference>
<dbReference type="OMA" id="GKHETRL"/>
<proteinExistence type="predicted"/>
<evidence type="ECO:0000259" key="5">
    <source>
        <dbReference type="PROSITE" id="PS50102"/>
    </source>
</evidence>
<dbReference type="STRING" id="764103.G7E0A3"/>
<dbReference type="EMBL" id="BABT02000076">
    <property type="protein sequence ID" value="GAA96263.1"/>
    <property type="molecule type" value="Genomic_DNA"/>
</dbReference>
<dbReference type="GO" id="GO:0003723">
    <property type="term" value="F:RNA binding"/>
    <property type="evidence" value="ECO:0007669"/>
    <property type="project" value="UniProtKB-UniRule"/>
</dbReference>
<comment type="caution">
    <text evidence="6">The sequence shown here is derived from an EMBL/GenBank/DDBJ whole genome shotgun (WGS) entry which is preliminary data.</text>
</comment>
<dbReference type="SMART" id="SM00360">
    <property type="entry name" value="RRM"/>
    <property type="match status" value="1"/>
</dbReference>
<feature type="region of interest" description="Disordered" evidence="4">
    <location>
        <begin position="142"/>
        <end position="176"/>
    </location>
</feature>
<dbReference type="InterPro" id="IPR000504">
    <property type="entry name" value="RRM_dom"/>
</dbReference>
<sequence length="274" mass="29932">MTEPDRIKSKSRKRLYIGNLSSTIDEYVLAHLFTKYGKIVKLDVLYHTAGPLKGKPRGYGFVEFEQTWEAERAQLELHDKLIRGRKLIVSWADNPDTDERGPATGGAWRHKLDGHKPTTLSLIKNQRKPKSTDAAINALEAKLASMRPPTPEPDMDEDDPVHAPVASTSRASANLPARPSALVAIQAERDMKAAPEGPQALPRRNPSLLAPGTTRTTGSLFASLQKVSRAKEEQATPPPASPSTFGPDSWKATGAKPKGKSRMLPGIVVKPKDK</sequence>
<dbReference type="SUPFAM" id="SSF54928">
    <property type="entry name" value="RNA-binding domain, RBD"/>
    <property type="match status" value="1"/>
</dbReference>
<keyword evidence="3" id="KW-0694">RNA-binding</keyword>
<dbReference type="InterPro" id="IPR035979">
    <property type="entry name" value="RBD_domain_sf"/>
</dbReference>
<evidence type="ECO:0000256" key="4">
    <source>
        <dbReference type="SAM" id="MobiDB-lite"/>
    </source>
</evidence>
<dbReference type="eggNOG" id="ENOG502RH7I">
    <property type="taxonomic scope" value="Eukaryota"/>
</dbReference>
<dbReference type="CDD" id="cd12355">
    <property type="entry name" value="RRM_RBM18"/>
    <property type="match status" value="1"/>
</dbReference>
<reference evidence="6 7" key="1">
    <citation type="journal article" date="2011" name="J. Gen. Appl. Microbiol.">
        <title>Draft genome sequencing of the enigmatic basidiomycete Mixia osmundae.</title>
        <authorList>
            <person name="Nishida H."/>
            <person name="Nagatsuka Y."/>
            <person name="Sugiyama J."/>
        </authorList>
    </citation>
    <scope>NUCLEOTIDE SEQUENCE [LARGE SCALE GENOMIC DNA]</scope>
    <source>
        <strain evidence="7">CBS 9802 / IAM 14324 / JCM 22182 / KY 12970</strain>
    </source>
</reference>
<dbReference type="HOGENOM" id="CLU_066926_0_0_1"/>
<protein>
    <recommendedName>
        <fullName evidence="1">Probable RNA-binding protein 18</fullName>
    </recommendedName>
    <alternativeName>
        <fullName evidence="2">RNA-binding motif protein 18</fullName>
    </alternativeName>
</protein>
<name>G7E0A3_MIXOS</name>
<dbReference type="OrthoDB" id="6730379at2759"/>
<dbReference type="Pfam" id="PF00076">
    <property type="entry name" value="RRM_1"/>
    <property type="match status" value="1"/>
</dbReference>
<feature type="domain" description="RRM" evidence="5">
    <location>
        <begin position="13"/>
        <end position="94"/>
    </location>
</feature>
<dbReference type="Proteomes" id="UP000009131">
    <property type="component" value="Unassembled WGS sequence"/>
</dbReference>
<dbReference type="AlphaFoldDB" id="G7E0A3"/>
<dbReference type="InterPro" id="IPR039157">
    <property type="entry name" value="RBM18_RRM"/>
</dbReference>
<gene>
    <name evidence="6" type="primary">Mo02928</name>
    <name evidence="6" type="ORF">E5Q_02928</name>
</gene>
<evidence type="ECO:0000256" key="1">
    <source>
        <dbReference type="ARBA" id="ARBA00021141"/>
    </source>
</evidence>
<keyword evidence="7" id="KW-1185">Reference proteome</keyword>
<dbReference type="PANTHER" id="PTHR48038">
    <property type="entry name" value="RIBONUCLEOPROTEIN RB97D"/>
    <property type="match status" value="1"/>
</dbReference>
<feature type="region of interest" description="Disordered" evidence="4">
    <location>
        <begin position="190"/>
        <end position="274"/>
    </location>
</feature>
<evidence type="ECO:0000313" key="6">
    <source>
        <dbReference type="EMBL" id="GAA96263.1"/>
    </source>
</evidence>
<accession>G7E0A3</accession>
<dbReference type="RefSeq" id="XP_014570878.1">
    <property type="nucleotide sequence ID" value="XM_014715392.1"/>
</dbReference>
<feature type="compositionally biased region" description="Polar residues" evidence="4">
    <location>
        <begin position="213"/>
        <end position="226"/>
    </location>
</feature>
<reference evidence="6 7" key="2">
    <citation type="journal article" date="2012" name="Open Biol.">
        <title>Characteristics of nucleosomes and linker DNA regions on the genome of the basidiomycete Mixia osmundae revealed by mono- and dinucleosome mapping.</title>
        <authorList>
            <person name="Nishida H."/>
            <person name="Kondo S."/>
            <person name="Matsumoto T."/>
            <person name="Suzuki Y."/>
            <person name="Yoshikawa H."/>
            <person name="Taylor T.D."/>
            <person name="Sugiyama J."/>
        </authorList>
    </citation>
    <scope>NUCLEOTIDE SEQUENCE [LARGE SCALE GENOMIC DNA]</scope>
    <source>
        <strain evidence="7">CBS 9802 / IAM 14324 / JCM 22182 / KY 12970</strain>
    </source>
</reference>
<evidence type="ECO:0000256" key="2">
    <source>
        <dbReference type="ARBA" id="ARBA00030780"/>
    </source>
</evidence>
<dbReference type="InterPro" id="IPR012677">
    <property type="entry name" value="Nucleotide-bd_a/b_plait_sf"/>
</dbReference>
<evidence type="ECO:0000256" key="3">
    <source>
        <dbReference type="PROSITE-ProRule" id="PRU00176"/>
    </source>
</evidence>